<gene>
    <name evidence="1" type="ORF">NT6N_24030</name>
</gene>
<dbReference type="AlphaFoldDB" id="A0AAT9FN39"/>
<sequence>MNEPYIPPEMPPFPTSYDEVMSTLAPYYHEQRPLEYFFEMYVIDVIEELPEASLNALADFSSKHPTFFEKHGGDWRKHVVVESHLSDTIEIAIWDLWIRNSANASRDGWTYHPWHFAQNFADNYFADDSRVDVWEGNSLEEAKARIKAHRKK</sequence>
<dbReference type="KEGG" id="osu:NT6N_24030"/>
<organism evidence="1">
    <name type="scientific">Oceaniferula spumae</name>
    <dbReference type="NCBI Taxonomy" id="2979115"/>
    <lineage>
        <taxon>Bacteria</taxon>
        <taxon>Pseudomonadati</taxon>
        <taxon>Verrucomicrobiota</taxon>
        <taxon>Verrucomicrobiia</taxon>
        <taxon>Verrucomicrobiales</taxon>
        <taxon>Verrucomicrobiaceae</taxon>
        <taxon>Oceaniferula</taxon>
    </lineage>
</organism>
<accession>A0AAT9FN39</accession>
<dbReference type="EMBL" id="AP026866">
    <property type="protein sequence ID" value="BDS07363.1"/>
    <property type="molecule type" value="Genomic_DNA"/>
</dbReference>
<reference evidence="1" key="1">
    <citation type="submission" date="2024-07" db="EMBL/GenBank/DDBJ databases">
        <title>Complete genome sequence of Verrucomicrobiaceae bacterium NT6N.</title>
        <authorList>
            <person name="Huang C."/>
            <person name="Takami H."/>
            <person name="Hamasaki K."/>
        </authorList>
    </citation>
    <scope>NUCLEOTIDE SEQUENCE</scope>
    <source>
        <strain evidence="1">NT6N</strain>
    </source>
</reference>
<protein>
    <recommendedName>
        <fullName evidence="2">CdiI immunity protein domain-containing protein</fullName>
    </recommendedName>
</protein>
<evidence type="ECO:0008006" key="2">
    <source>
        <dbReference type="Google" id="ProtNLM"/>
    </source>
</evidence>
<name>A0AAT9FN39_9BACT</name>
<evidence type="ECO:0000313" key="1">
    <source>
        <dbReference type="EMBL" id="BDS07363.1"/>
    </source>
</evidence>
<proteinExistence type="predicted"/>